<comment type="function">
    <text evidence="5">Modulates RecA activity.</text>
</comment>
<protein>
    <recommendedName>
        <fullName evidence="3 5">Regulatory protein RecX</fullName>
    </recommendedName>
</protein>
<evidence type="ECO:0000259" key="7">
    <source>
        <dbReference type="Pfam" id="PF21981"/>
    </source>
</evidence>
<dbReference type="InterPro" id="IPR036388">
    <property type="entry name" value="WH-like_DNA-bd_sf"/>
</dbReference>
<comment type="subcellular location">
    <subcellularLocation>
        <location evidence="1 5">Cytoplasm</location>
    </subcellularLocation>
</comment>
<dbReference type="PANTHER" id="PTHR33602">
    <property type="entry name" value="REGULATORY PROTEIN RECX FAMILY PROTEIN"/>
    <property type="match status" value="1"/>
</dbReference>
<sequence>MGFTTLSLKGRALRLLSQREHSRAELLRKLAPHAEAGDDLHALLDDLQARDFISEARVVESVLNRRAGRLGATRIRQELQSKGLGADAVQQAMAQLQDSELERAREVWRRKFGEPAADPQARAKQMRFLLARGFSGDVVRRAVRSDVEPPGEQDQTR</sequence>
<reference evidence="8 9" key="1">
    <citation type="submission" date="2017-07" db="EMBL/GenBank/DDBJ databases">
        <title>Acidovorax KNDSW TSA 6 genome sequence and assembly.</title>
        <authorList>
            <person name="Mayilraj S."/>
        </authorList>
    </citation>
    <scope>NUCLEOTIDE SEQUENCE [LARGE SCALE GENOMIC DNA]</scope>
    <source>
        <strain evidence="8 9">KNDSW-TSA6</strain>
    </source>
</reference>
<dbReference type="AlphaFoldDB" id="A0A235EM75"/>
<dbReference type="HAMAP" id="MF_01114">
    <property type="entry name" value="RecX"/>
    <property type="match status" value="1"/>
</dbReference>
<dbReference type="GO" id="GO:0005737">
    <property type="term" value="C:cytoplasm"/>
    <property type="evidence" value="ECO:0007669"/>
    <property type="project" value="UniProtKB-SubCell"/>
</dbReference>
<dbReference type="Pfam" id="PF21981">
    <property type="entry name" value="RecX_HTH3"/>
    <property type="match status" value="1"/>
</dbReference>
<dbReference type="RefSeq" id="WP_094289569.1">
    <property type="nucleotide sequence ID" value="NZ_NOIG01000007.1"/>
</dbReference>
<accession>A0A235EM75</accession>
<evidence type="ECO:0000256" key="3">
    <source>
        <dbReference type="ARBA" id="ARBA00018111"/>
    </source>
</evidence>
<dbReference type="InterPro" id="IPR003783">
    <property type="entry name" value="Regulatory_RecX"/>
</dbReference>
<gene>
    <name evidence="5" type="primary">recX</name>
    <name evidence="8" type="ORF">CBY09_11295</name>
</gene>
<dbReference type="Gene3D" id="1.10.10.10">
    <property type="entry name" value="Winged helix-like DNA-binding domain superfamily/Winged helix DNA-binding domain"/>
    <property type="match status" value="3"/>
</dbReference>
<comment type="caution">
    <text evidence="8">The sequence shown here is derived from an EMBL/GenBank/DDBJ whole genome shotgun (WGS) entry which is preliminary data.</text>
</comment>
<evidence type="ECO:0000313" key="9">
    <source>
        <dbReference type="Proteomes" id="UP000215441"/>
    </source>
</evidence>
<evidence type="ECO:0000256" key="2">
    <source>
        <dbReference type="ARBA" id="ARBA00009695"/>
    </source>
</evidence>
<proteinExistence type="inferred from homology"/>
<dbReference type="NCBIfam" id="NF001055">
    <property type="entry name" value="PRK00117.2-5"/>
    <property type="match status" value="1"/>
</dbReference>
<name>A0A235EM75_9BURK</name>
<evidence type="ECO:0000256" key="1">
    <source>
        <dbReference type="ARBA" id="ARBA00004496"/>
    </source>
</evidence>
<keyword evidence="9" id="KW-1185">Reference proteome</keyword>
<organism evidence="8 9">
    <name type="scientific">Acidovorax kalamii</name>
    <dbReference type="NCBI Taxonomy" id="2004485"/>
    <lineage>
        <taxon>Bacteria</taxon>
        <taxon>Pseudomonadati</taxon>
        <taxon>Pseudomonadota</taxon>
        <taxon>Betaproteobacteria</taxon>
        <taxon>Burkholderiales</taxon>
        <taxon>Comamonadaceae</taxon>
        <taxon>Acidovorax</taxon>
    </lineage>
</organism>
<dbReference type="GO" id="GO:0006282">
    <property type="term" value="P:regulation of DNA repair"/>
    <property type="evidence" value="ECO:0007669"/>
    <property type="project" value="UniProtKB-UniRule"/>
</dbReference>
<dbReference type="OrthoDB" id="5295441at2"/>
<dbReference type="Pfam" id="PF02631">
    <property type="entry name" value="RecX_HTH2"/>
    <property type="match status" value="1"/>
</dbReference>
<evidence type="ECO:0000259" key="6">
    <source>
        <dbReference type="Pfam" id="PF02631"/>
    </source>
</evidence>
<dbReference type="Proteomes" id="UP000215441">
    <property type="component" value="Unassembled WGS sequence"/>
</dbReference>
<dbReference type="EMBL" id="NOIG01000007">
    <property type="protein sequence ID" value="OYD50136.1"/>
    <property type="molecule type" value="Genomic_DNA"/>
</dbReference>
<evidence type="ECO:0000256" key="4">
    <source>
        <dbReference type="ARBA" id="ARBA00022490"/>
    </source>
</evidence>
<feature type="domain" description="RecX second three-helical" evidence="6">
    <location>
        <begin position="54"/>
        <end position="93"/>
    </location>
</feature>
<evidence type="ECO:0000313" key="8">
    <source>
        <dbReference type="EMBL" id="OYD50136.1"/>
    </source>
</evidence>
<comment type="similarity">
    <text evidence="2 5">Belongs to the RecX family.</text>
</comment>
<feature type="domain" description="RecX third three-helical" evidence="7">
    <location>
        <begin position="98"/>
        <end position="143"/>
    </location>
</feature>
<evidence type="ECO:0000256" key="5">
    <source>
        <dbReference type="HAMAP-Rule" id="MF_01114"/>
    </source>
</evidence>
<keyword evidence="4 5" id="KW-0963">Cytoplasm</keyword>
<dbReference type="InterPro" id="IPR053925">
    <property type="entry name" value="RecX_HTH_3rd"/>
</dbReference>
<dbReference type="InterPro" id="IPR053924">
    <property type="entry name" value="RecX_HTH_2nd"/>
</dbReference>
<dbReference type="PANTHER" id="PTHR33602:SF1">
    <property type="entry name" value="REGULATORY PROTEIN RECX FAMILY PROTEIN"/>
    <property type="match status" value="1"/>
</dbReference>